<dbReference type="EMBL" id="CAEY01000277">
    <property type="status" value="NOT_ANNOTATED_CDS"/>
    <property type="molecule type" value="Genomic_DNA"/>
</dbReference>
<keyword evidence="4" id="KW-1185">Reference proteome</keyword>
<dbReference type="STRING" id="32264.T1KNJ1"/>
<dbReference type="HOGENOM" id="CLU_601771_0_0_1"/>
<evidence type="ECO:0000313" key="4">
    <source>
        <dbReference type="Proteomes" id="UP000015104"/>
    </source>
</evidence>
<feature type="chain" id="PRO_5004580931" evidence="2">
    <location>
        <begin position="21"/>
        <end position="525"/>
    </location>
</feature>
<feature type="compositionally biased region" description="Low complexity" evidence="1">
    <location>
        <begin position="480"/>
        <end position="494"/>
    </location>
</feature>
<sequence length="525" mass="58277">MKMTVKLFLLIVLLSVKTFAIDFTTIGQKEIVDYIKNRADVLYGAKLSERNLQDLLSSAVFTGLEEEALTFAYGKSVGSEVIPDVEVNPKDLLTGLTALVSESTTESVPLKIFLTSDSQGTTDIQMGTLTTTKSSSSKQSVGDFVVTSVQSQNNDKTNLDGSITINLGGSTDSHNLTLFKTVYISAEIKITSLGSEWDENLLKNDGKLISLLPSTTGSLYTVEYQSLIRESIPSNDGALFAGTKTSGTVLVHKNPNGVLSLSGRIISGKIEPTSEDQAEELVDSFLTLNGAKSRQFFIKDDEMVSKKSNSIVEPNIKKSDIKSKSNLISGGSALFDYLGYLYRGHKSHHKENSRSQSNHGYRRNHDSRRWHENQREDPYSWQSDAWSNQPGWRYDYHYNYDYRYEWHWRNFDEPSKQPVRSTTQAPSPSTQKPKPEPVVVSTTSKPSTSPSTPTPLVITTRQPEKVTTQTPEPEKLTIAPTTETPVEQEQVTTTSKPIFSELTEPELPPLPKGTTVSVWSTKIIQ</sequence>
<dbReference type="OMA" id="TWENEAE"/>
<evidence type="ECO:0000256" key="1">
    <source>
        <dbReference type="SAM" id="MobiDB-lite"/>
    </source>
</evidence>
<evidence type="ECO:0000313" key="3">
    <source>
        <dbReference type="EnsemblMetazoa" id="tetur16g01160.1"/>
    </source>
</evidence>
<feature type="region of interest" description="Disordered" evidence="1">
    <location>
        <begin position="413"/>
        <end position="519"/>
    </location>
</feature>
<feature type="compositionally biased region" description="Polar residues" evidence="1">
    <location>
        <begin position="418"/>
        <end position="432"/>
    </location>
</feature>
<dbReference type="AlphaFoldDB" id="T1KNJ1"/>
<keyword evidence="2" id="KW-0732">Signal</keyword>
<dbReference type="KEGG" id="tut:107365976"/>
<reference evidence="4" key="1">
    <citation type="submission" date="2011-08" db="EMBL/GenBank/DDBJ databases">
        <authorList>
            <person name="Rombauts S."/>
        </authorList>
    </citation>
    <scope>NUCLEOTIDE SEQUENCE</scope>
    <source>
        <strain evidence="4">London</strain>
    </source>
</reference>
<feature type="signal peptide" evidence="2">
    <location>
        <begin position="1"/>
        <end position="20"/>
    </location>
</feature>
<feature type="compositionally biased region" description="Low complexity" evidence="1">
    <location>
        <begin position="437"/>
        <end position="460"/>
    </location>
</feature>
<reference evidence="3" key="2">
    <citation type="submission" date="2015-06" db="UniProtKB">
        <authorList>
            <consortium name="EnsemblMetazoa"/>
        </authorList>
    </citation>
    <scope>IDENTIFICATION</scope>
</reference>
<proteinExistence type="predicted"/>
<gene>
    <name evidence="3" type="primary">107365976</name>
</gene>
<dbReference type="OrthoDB" id="10511294at2759"/>
<feature type="compositionally biased region" description="Basic and acidic residues" evidence="1">
    <location>
        <begin position="363"/>
        <end position="378"/>
    </location>
</feature>
<feature type="region of interest" description="Disordered" evidence="1">
    <location>
        <begin position="347"/>
        <end position="382"/>
    </location>
</feature>
<protein>
    <submittedName>
        <fullName evidence="3">Uncharacterized protein</fullName>
    </submittedName>
</protein>
<dbReference type="EnsemblMetazoa" id="tetur16g01160.1">
    <property type="protein sequence ID" value="tetur16g01160.1"/>
    <property type="gene ID" value="tetur16g01160"/>
</dbReference>
<dbReference type="Proteomes" id="UP000015104">
    <property type="component" value="Unassembled WGS sequence"/>
</dbReference>
<evidence type="ECO:0000256" key="2">
    <source>
        <dbReference type="SAM" id="SignalP"/>
    </source>
</evidence>
<accession>T1KNJ1</accession>
<name>T1KNJ1_TETUR</name>
<organism evidence="3 4">
    <name type="scientific">Tetranychus urticae</name>
    <name type="common">Two-spotted spider mite</name>
    <dbReference type="NCBI Taxonomy" id="32264"/>
    <lineage>
        <taxon>Eukaryota</taxon>
        <taxon>Metazoa</taxon>
        <taxon>Ecdysozoa</taxon>
        <taxon>Arthropoda</taxon>
        <taxon>Chelicerata</taxon>
        <taxon>Arachnida</taxon>
        <taxon>Acari</taxon>
        <taxon>Acariformes</taxon>
        <taxon>Trombidiformes</taxon>
        <taxon>Prostigmata</taxon>
        <taxon>Eleutherengona</taxon>
        <taxon>Raphignathae</taxon>
        <taxon>Tetranychoidea</taxon>
        <taxon>Tetranychidae</taxon>
        <taxon>Tetranychus</taxon>
    </lineage>
</organism>